<evidence type="ECO:0000313" key="1">
    <source>
        <dbReference type="EMBL" id="ASA21798.1"/>
    </source>
</evidence>
<dbReference type="Proteomes" id="UP000249890">
    <property type="component" value="Chromosome"/>
</dbReference>
<reference evidence="1 2" key="1">
    <citation type="submission" date="2017-06" db="EMBL/GenBank/DDBJ databases">
        <title>Complete genome sequence of Paenibacillus donghaensis KCTC 13049T isolated from East Sea sediment, South Korea.</title>
        <authorList>
            <person name="Jung B.K."/>
            <person name="Hong S.-J."/>
            <person name="Shin J.-H."/>
        </authorList>
    </citation>
    <scope>NUCLEOTIDE SEQUENCE [LARGE SCALE GENOMIC DNA]</scope>
    <source>
        <strain evidence="1 2">KCTC 13049</strain>
    </source>
</reference>
<name>A0A2Z2KRX1_9BACL</name>
<proteinExistence type="predicted"/>
<dbReference type="KEGG" id="pdh:B9T62_14070"/>
<dbReference type="EMBL" id="CP021780">
    <property type="protein sequence ID" value="ASA21798.1"/>
    <property type="molecule type" value="Genomic_DNA"/>
</dbReference>
<keyword evidence="2" id="KW-1185">Reference proteome</keyword>
<dbReference type="AlphaFoldDB" id="A0A2Z2KRX1"/>
<protein>
    <submittedName>
        <fullName evidence="1">Uncharacterized protein</fullName>
    </submittedName>
</protein>
<evidence type="ECO:0000313" key="2">
    <source>
        <dbReference type="Proteomes" id="UP000249890"/>
    </source>
</evidence>
<sequence length="151" mass="17409">MGTTIVLEASNNGYYGMAFSGFKLIDCIIVPFDYTADDFVAVVKSKPYYSNSEVFYNNFGRGACFEHQFEYGESCNLKKEELVDILQVAKKDLVLLALYTEDKKFAREIIKLRNELDNLIVEKVNGRVKQENAEIDKMRANCYLMFYKNCV</sequence>
<gene>
    <name evidence="1" type="ORF">B9T62_14070</name>
</gene>
<accession>A0A2Z2KRX1</accession>
<organism evidence="1 2">
    <name type="scientific">Paenibacillus donghaensis</name>
    <dbReference type="NCBI Taxonomy" id="414771"/>
    <lineage>
        <taxon>Bacteria</taxon>
        <taxon>Bacillati</taxon>
        <taxon>Bacillota</taxon>
        <taxon>Bacilli</taxon>
        <taxon>Bacillales</taxon>
        <taxon>Paenibacillaceae</taxon>
        <taxon>Paenibacillus</taxon>
    </lineage>
</organism>
<dbReference type="RefSeq" id="WP_087915805.1">
    <property type="nucleotide sequence ID" value="NZ_CP021780.1"/>
</dbReference>